<dbReference type="GO" id="GO:0030424">
    <property type="term" value="C:axon"/>
    <property type="evidence" value="ECO:0007669"/>
    <property type="project" value="TreeGrafter"/>
</dbReference>
<keyword evidence="5 8" id="KW-0472">Membrane</keyword>
<accession>A0AAW2IBV5</accession>
<comment type="caution">
    <text evidence="9">The sequence shown here is derived from an EMBL/GenBank/DDBJ whole genome shotgun (WGS) entry which is preliminary data.</text>
</comment>
<dbReference type="PANTHER" id="PTHR21143">
    <property type="entry name" value="INVERTEBRATE GUSTATORY RECEPTOR"/>
    <property type="match status" value="1"/>
</dbReference>
<feature type="transmembrane region" description="Helical" evidence="8">
    <location>
        <begin position="169"/>
        <end position="197"/>
    </location>
</feature>
<dbReference type="GO" id="GO:0030425">
    <property type="term" value="C:dendrite"/>
    <property type="evidence" value="ECO:0007669"/>
    <property type="project" value="TreeGrafter"/>
</dbReference>
<feature type="transmembrane region" description="Helical" evidence="8">
    <location>
        <begin position="38"/>
        <end position="61"/>
    </location>
</feature>
<dbReference type="AlphaFoldDB" id="A0AAW2IBV5"/>
<keyword evidence="3 8" id="KW-0812">Transmembrane</keyword>
<keyword evidence="2 8" id="KW-1003">Cell membrane</keyword>
<sequence length="448" mass="51908">MAENIYLTVRLFLYYSQIFGLSPVILRRRGGKNHFQPFWLGILYNIMLSALLAFSFQFSYGNIEMFADNDSEIMFMHTVCKLVLGPICVGIIFISSILSSRNLCNVINKLSEYDQVFQKHIAVMRYKWIKWIFLCCFLISLGVCSAYFYNEDVVLRKVSERQLSIYEFISFFVSWCLFDIISWTLILVVFSFLYLVYKKFYQINEKLVTILSDYDKTIPDSPGMDREFKVKDRLFHSPSSIFHIEGSARSRISTPGHNFSNQFKDERKFAVKKVAQIRHLHILLVNISENLNSIFATRIMAIVSLNVILLCFSSFLLILMLVLGRRDSVLMTAVIWVCVRFFPTCVLIFPFCLVMNEAERTSILIHESLSRTEEVAMREELRIFSMQLTNRKLVFTSHGFFNLDGRTVVATVGAAFAYLVVLLQFHMTLSNLKKNSASNDTTQPKDSM</sequence>
<name>A0AAW2IBV5_9NEOP</name>
<evidence type="ECO:0000313" key="9">
    <source>
        <dbReference type="EMBL" id="KAL0279421.1"/>
    </source>
</evidence>
<evidence type="ECO:0000256" key="7">
    <source>
        <dbReference type="ARBA" id="ARBA00023224"/>
    </source>
</evidence>
<comment type="similarity">
    <text evidence="8">Belongs to the insect chemoreceptor superfamily. Gustatory receptor (GR) family.</text>
</comment>
<dbReference type="GO" id="GO:0043025">
    <property type="term" value="C:neuronal cell body"/>
    <property type="evidence" value="ECO:0007669"/>
    <property type="project" value="TreeGrafter"/>
</dbReference>
<proteinExistence type="inferred from homology"/>
<feature type="transmembrane region" description="Helical" evidence="8">
    <location>
        <begin position="407"/>
        <end position="427"/>
    </location>
</feature>
<comment type="caution">
    <text evidence="8">Lacks conserved residue(s) required for the propagation of feature annotation.</text>
</comment>
<comment type="function">
    <text evidence="8">Gustatory receptor which mediates acceptance or avoidance behavior, depending on its substrates.</text>
</comment>
<evidence type="ECO:0000256" key="6">
    <source>
        <dbReference type="ARBA" id="ARBA00023170"/>
    </source>
</evidence>
<reference evidence="9" key="1">
    <citation type="journal article" date="2024" name="Gigascience">
        <title>Chromosome-level genome of the poultry shaft louse Menopon gallinae provides insight into the host-switching and adaptive evolution of parasitic lice.</title>
        <authorList>
            <person name="Xu Y."/>
            <person name="Ma L."/>
            <person name="Liu S."/>
            <person name="Liang Y."/>
            <person name="Liu Q."/>
            <person name="He Z."/>
            <person name="Tian L."/>
            <person name="Duan Y."/>
            <person name="Cai W."/>
            <person name="Li H."/>
            <person name="Song F."/>
        </authorList>
    </citation>
    <scope>NUCLEOTIDE SEQUENCE</scope>
    <source>
        <strain evidence="9">Cailab_2023a</strain>
    </source>
</reference>
<feature type="transmembrane region" description="Helical" evidence="8">
    <location>
        <begin position="329"/>
        <end position="354"/>
    </location>
</feature>
<gene>
    <name evidence="9" type="ORF">PYX00_000986</name>
</gene>
<comment type="subcellular location">
    <subcellularLocation>
        <location evidence="1 8">Cell membrane</location>
        <topology evidence="1 8">Multi-pass membrane protein</topology>
    </subcellularLocation>
</comment>
<dbReference type="GO" id="GO:0008049">
    <property type="term" value="P:male courtship behavior"/>
    <property type="evidence" value="ECO:0007669"/>
    <property type="project" value="TreeGrafter"/>
</dbReference>
<protein>
    <recommendedName>
        <fullName evidence="8">Gustatory receptor</fullName>
    </recommendedName>
</protein>
<evidence type="ECO:0000256" key="5">
    <source>
        <dbReference type="ARBA" id="ARBA00023136"/>
    </source>
</evidence>
<evidence type="ECO:0000256" key="3">
    <source>
        <dbReference type="ARBA" id="ARBA00022692"/>
    </source>
</evidence>
<dbReference type="PANTHER" id="PTHR21143:SF133">
    <property type="entry name" value="GUSTATORY AND PHEROMONE RECEPTOR 32A-RELATED"/>
    <property type="match status" value="1"/>
</dbReference>
<evidence type="ECO:0000256" key="4">
    <source>
        <dbReference type="ARBA" id="ARBA00022989"/>
    </source>
</evidence>
<feature type="transmembrane region" description="Helical" evidence="8">
    <location>
        <begin position="128"/>
        <end position="149"/>
    </location>
</feature>
<evidence type="ECO:0000256" key="1">
    <source>
        <dbReference type="ARBA" id="ARBA00004651"/>
    </source>
</evidence>
<evidence type="ECO:0000256" key="2">
    <source>
        <dbReference type="ARBA" id="ARBA00022475"/>
    </source>
</evidence>
<keyword evidence="7 8" id="KW-0807">Transducer</keyword>
<organism evidence="9">
    <name type="scientific">Menopon gallinae</name>
    <name type="common">poultry shaft louse</name>
    <dbReference type="NCBI Taxonomy" id="328185"/>
    <lineage>
        <taxon>Eukaryota</taxon>
        <taxon>Metazoa</taxon>
        <taxon>Ecdysozoa</taxon>
        <taxon>Arthropoda</taxon>
        <taxon>Hexapoda</taxon>
        <taxon>Insecta</taxon>
        <taxon>Pterygota</taxon>
        <taxon>Neoptera</taxon>
        <taxon>Paraneoptera</taxon>
        <taxon>Psocodea</taxon>
        <taxon>Troctomorpha</taxon>
        <taxon>Phthiraptera</taxon>
        <taxon>Amblycera</taxon>
        <taxon>Menoponidae</taxon>
        <taxon>Menopon</taxon>
    </lineage>
</organism>
<dbReference type="GO" id="GO:0005886">
    <property type="term" value="C:plasma membrane"/>
    <property type="evidence" value="ECO:0007669"/>
    <property type="project" value="UniProtKB-SubCell"/>
</dbReference>
<dbReference type="GO" id="GO:0007165">
    <property type="term" value="P:signal transduction"/>
    <property type="evidence" value="ECO:0007669"/>
    <property type="project" value="UniProtKB-KW"/>
</dbReference>
<feature type="transmembrane region" description="Helical" evidence="8">
    <location>
        <begin position="6"/>
        <end position="26"/>
    </location>
</feature>
<dbReference type="GO" id="GO:0050909">
    <property type="term" value="P:sensory perception of taste"/>
    <property type="evidence" value="ECO:0007669"/>
    <property type="project" value="InterPro"/>
</dbReference>
<dbReference type="InterPro" id="IPR013604">
    <property type="entry name" value="7TM_chemorcpt"/>
</dbReference>
<keyword evidence="6 8" id="KW-0675">Receptor</keyword>
<dbReference type="Pfam" id="PF08395">
    <property type="entry name" value="7tm_7"/>
    <property type="match status" value="1"/>
</dbReference>
<feature type="transmembrane region" description="Helical" evidence="8">
    <location>
        <begin position="73"/>
        <end position="94"/>
    </location>
</feature>
<dbReference type="EMBL" id="JARGDH010000001">
    <property type="protein sequence ID" value="KAL0279421.1"/>
    <property type="molecule type" value="Genomic_DNA"/>
</dbReference>
<keyword evidence="4 8" id="KW-1133">Transmembrane helix</keyword>
<feature type="transmembrane region" description="Helical" evidence="8">
    <location>
        <begin position="299"/>
        <end position="323"/>
    </location>
</feature>
<dbReference type="GO" id="GO:0007635">
    <property type="term" value="P:chemosensory behavior"/>
    <property type="evidence" value="ECO:0007669"/>
    <property type="project" value="TreeGrafter"/>
</dbReference>
<evidence type="ECO:0000256" key="8">
    <source>
        <dbReference type="RuleBase" id="RU363108"/>
    </source>
</evidence>